<evidence type="ECO:0000313" key="8">
    <source>
        <dbReference type="Proteomes" id="UP000823561"/>
    </source>
</evidence>
<keyword evidence="4" id="KW-0862">Zinc</keyword>
<feature type="compositionally biased region" description="Low complexity" evidence="6">
    <location>
        <begin position="283"/>
        <end position="293"/>
    </location>
</feature>
<sequence length="429" mass="49583">MRMEFVKYFRKETDKAYKCTIPTKKIDTNNVEQEQPCGDTVSVSKNSYWNLRRHISRKHESVLREQTQNKEKHEQFEYASYQVEEKEVQQQQQQQKSEALKSIITAARAPTISRTRKKELDTAFFKMIYMDYEPLSKGEREGMRLFASVAQPGYTPPCYNTVRDILLPHALGTMEAKLRDLLQHGEWFVLSADIWTNRRGYSFFGIVASFIDGTFRGHTILLGCDHIQGNHTADRIYQKYERVLQYWNVERRVIRVITDSASNMVKAFNLIPVTQEEAESEMKAAGASSSSADQDQEEDRPPALSQIEVEEVTANVETMINQYFTESNIHLRCPIHMLQLAIKDAVNEHSSITRLLLKVSQLVRSVHKSTLNAEVTDRLGVRPTTPCITRWTSQLHMIDSVLRLIQKNPLWQNKLKTNASPLTLNEVRQ</sequence>
<name>A0AAV6G6F9_9TELE</name>
<comment type="caution">
    <text evidence="7">The sequence shown here is derived from an EMBL/GenBank/DDBJ whole genome shotgun (WGS) entry which is preliminary data.</text>
</comment>
<evidence type="ECO:0000256" key="5">
    <source>
        <dbReference type="ARBA" id="ARBA00023242"/>
    </source>
</evidence>
<dbReference type="InterPro" id="IPR012337">
    <property type="entry name" value="RNaseH-like_sf"/>
</dbReference>
<evidence type="ECO:0000256" key="2">
    <source>
        <dbReference type="ARBA" id="ARBA00022723"/>
    </source>
</evidence>
<dbReference type="PANTHER" id="PTHR46481:SF10">
    <property type="entry name" value="ZINC FINGER BED DOMAIN-CONTAINING PROTEIN 39"/>
    <property type="match status" value="1"/>
</dbReference>
<comment type="subcellular location">
    <subcellularLocation>
        <location evidence="1">Nucleus</location>
    </subcellularLocation>
</comment>
<evidence type="ECO:0000256" key="4">
    <source>
        <dbReference type="ARBA" id="ARBA00022833"/>
    </source>
</evidence>
<keyword evidence="3" id="KW-0863">Zinc-finger</keyword>
<feature type="non-terminal residue" evidence="7">
    <location>
        <position position="429"/>
    </location>
</feature>
<dbReference type="PANTHER" id="PTHR46481">
    <property type="entry name" value="ZINC FINGER BED DOMAIN-CONTAINING PROTEIN 4"/>
    <property type="match status" value="1"/>
</dbReference>
<evidence type="ECO:0000313" key="7">
    <source>
        <dbReference type="EMBL" id="KAG5269702.1"/>
    </source>
</evidence>
<dbReference type="EMBL" id="JADWDJ010000015">
    <property type="protein sequence ID" value="KAG5269702.1"/>
    <property type="molecule type" value="Genomic_DNA"/>
</dbReference>
<accession>A0AAV6G6F9</accession>
<dbReference type="SUPFAM" id="SSF53098">
    <property type="entry name" value="Ribonuclease H-like"/>
    <property type="match status" value="1"/>
</dbReference>
<protein>
    <recommendedName>
        <fullName evidence="9">Transposase</fullName>
    </recommendedName>
</protein>
<evidence type="ECO:0000256" key="3">
    <source>
        <dbReference type="ARBA" id="ARBA00022771"/>
    </source>
</evidence>
<dbReference type="GO" id="GO:0008270">
    <property type="term" value="F:zinc ion binding"/>
    <property type="evidence" value="ECO:0007669"/>
    <property type="project" value="UniProtKB-KW"/>
</dbReference>
<feature type="region of interest" description="Disordered" evidence="6">
    <location>
        <begin position="279"/>
        <end position="306"/>
    </location>
</feature>
<keyword evidence="2" id="KW-0479">Metal-binding</keyword>
<keyword evidence="5" id="KW-0539">Nucleus</keyword>
<dbReference type="GO" id="GO:0005634">
    <property type="term" value="C:nucleus"/>
    <property type="evidence" value="ECO:0007669"/>
    <property type="project" value="UniProtKB-SubCell"/>
</dbReference>
<keyword evidence="8" id="KW-1185">Reference proteome</keyword>
<evidence type="ECO:0008006" key="9">
    <source>
        <dbReference type="Google" id="ProtNLM"/>
    </source>
</evidence>
<dbReference type="Proteomes" id="UP000823561">
    <property type="component" value="Chromosome 15"/>
</dbReference>
<dbReference type="InterPro" id="IPR052035">
    <property type="entry name" value="ZnF_BED_domain_contain"/>
</dbReference>
<proteinExistence type="predicted"/>
<evidence type="ECO:0000256" key="6">
    <source>
        <dbReference type="SAM" id="MobiDB-lite"/>
    </source>
</evidence>
<reference evidence="7" key="1">
    <citation type="submission" date="2020-10" db="EMBL/GenBank/DDBJ databases">
        <title>Chromosome-scale genome assembly of the Allis shad, Alosa alosa.</title>
        <authorList>
            <person name="Margot Z."/>
            <person name="Christophe K."/>
            <person name="Cabau C."/>
            <person name="Louis A."/>
            <person name="Berthelot C."/>
            <person name="Parey E."/>
            <person name="Roest Crollius H."/>
            <person name="Montfort J."/>
            <person name="Robinson-Rechavi M."/>
            <person name="Bucao C."/>
            <person name="Bouchez O."/>
            <person name="Gislard M."/>
            <person name="Lluch J."/>
            <person name="Milhes M."/>
            <person name="Lampietro C."/>
            <person name="Lopez Roques C."/>
            <person name="Donnadieu C."/>
            <person name="Braasch I."/>
            <person name="Desvignes T."/>
            <person name="Postlethwait J."/>
            <person name="Bobe J."/>
            <person name="Guiguen Y."/>
        </authorList>
    </citation>
    <scope>NUCLEOTIDE SEQUENCE</scope>
    <source>
        <strain evidence="7">M-15738</strain>
        <tissue evidence="7">Blood</tissue>
    </source>
</reference>
<evidence type="ECO:0000256" key="1">
    <source>
        <dbReference type="ARBA" id="ARBA00004123"/>
    </source>
</evidence>
<gene>
    <name evidence="7" type="ORF">AALO_G00205090</name>
</gene>
<dbReference type="AlphaFoldDB" id="A0AAV6G6F9"/>
<organism evidence="7 8">
    <name type="scientific">Alosa alosa</name>
    <name type="common">allis shad</name>
    <dbReference type="NCBI Taxonomy" id="278164"/>
    <lineage>
        <taxon>Eukaryota</taxon>
        <taxon>Metazoa</taxon>
        <taxon>Chordata</taxon>
        <taxon>Craniata</taxon>
        <taxon>Vertebrata</taxon>
        <taxon>Euteleostomi</taxon>
        <taxon>Actinopterygii</taxon>
        <taxon>Neopterygii</taxon>
        <taxon>Teleostei</taxon>
        <taxon>Clupei</taxon>
        <taxon>Clupeiformes</taxon>
        <taxon>Clupeoidei</taxon>
        <taxon>Clupeidae</taxon>
        <taxon>Alosa</taxon>
    </lineage>
</organism>